<dbReference type="Gene3D" id="1.10.238.10">
    <property type="entry name" value="EF-hand"/>
    <property type="match status" value="1"/>
</dbReference>
<keyword evidence="1" id="KW-0677">Repeat</keyword>
<reference evidence="5" key="1">
    <citation type="journal article" date="2021" name="Proc. Natl. Acad. Sci. U.S.A.">
        <title>Three genomes in the algal genus Volvox reveal the fate of a haploid sex-determining region after a transition to homothallism.</title>
        <authorList>
            <person name="Yamamoto K."/>
            <person name="Hamaji T."/>
            <person name="Kawai-Toyooka H."/>
            <person name="Matsuzaki R."/>
            <person name="Takahashi F."/>
            <person name="Nishimura Y."/>
            <person name="Kawachi M."/>
            <person name="Noguchi H."/>
            <person name="Minakuchi Y."/>
            <person name="Umen J.G."/>
            <person name="Toyoda A."/>
            <person name="Nozaki H."/>
        </authorList>
    </citation>
    <scope>NUCLEOTIDE SEQUENCE</scope>
    <source>
        <strain evidence="5">NIES-3780</strain>
    </source>
</reference>
<feature type="region of interest" description="Disordered" evidence="3">
    <location>
        <begin position="465"/>
        <end position="515"/>
    </location>
</feature>
<feature type="domain" description="EF-hand" evidence="4">
    <location>
        <begin position="90"/>
        <end position="125"/>
    </location>
</feature>
<dbReference type="AlphaFoldDB" id="A0A8J4FC27"/>
<evidence type="ECO:0000256" key="2">
    <source>
        <dbReference type="ARBA" id="ARBA00022837"/>
    </source>
</evidence>
<dbReference type="InterPro" id="IPR002048">
    <property type="entry name" value="EF_hand_dom"/>
</dbReference>
<keyword evidence="6" id="KW-1185">Reference proteome</keyword>
<comment type="caution">
    <text evidence="5">The sequence shown here is derived from an EMBL/GenBank/DDBJ whole genome shotgun (WGS) entry which is preliminary data.</text>
</comment>
<dbReference type="PROSITE" id="PS50222">
    <property type="entry name" value="EF_HAND_2"/>
    <property type="match status" value="2"/>
</dbReference>
<evidence type="ECO:0000259" key="4">
    <source>
        <dbReference type="PROSITE" id="PS50222"/>
    </source>
</evidence>
<dbReference type="InterPro" id="IPR043520">
    <property type="entry name" value="SPT21"/>
</dbReference>
<dbReference type="EMBL" id="BNCO01000077">
    <property type="protein sequence ID" value="GIL65675.1"/>
    <property type="molecule type" value="Genomic_DNA"/>
</dbReference>
<dbReference type="GO" id="GO:0005509">
    <property type="term" value="F:calcium ion binding"/>
    <property type="evidence" value="ECO:0007669"/>
    <property type="project" value="InterPro"/>
</dbReference>
<dbReference type="PROSITE" id="PS00018">
    <property type="entry name" value="EF_HAND_1"/>
    <property type="match status" value="2"/>
</dbReference>
<evidence type="ECO:0000313" key="6">
    <source>
        <dbReference type="Proteomes" id="UP000747399"/>
    </source>
</evidence>
<dbReference type="FunFam" id="1.10.238.10:FF:000178">
    <property type="entry name" value="Calmodulin-2 A"/>
    <property type="match status" value="1"/>
</dbReference>
<dbReference type="Proteomes" id="UP000747399">
    <property type="component" value="Unassembled WGS sequence"/>
</dbReference>
<feature type="region of interest" description="Disordered" evidence="3">
    <location>
        <begin position="230"/>
        <end position="259"/>
    </location>
</feature>
<sequence>MASAEARASAGAGPQELHPTLKKDLFQVNADLYTAVSLWLRKHGKGVKPKLSDEQKQQMKECFELMDQDGSGAIDAEELGAAFKLLGIRMKRTELAQLLAEVDHDGSGEVEYPEFLEIMTVTLQRLAEEDDSDKNEGQVGSRPFAVYLTWSRYGRDFGAETEEAREKCGPSEHKQGMVPFGLMATAYRRKRLMEGIINGHKEVQAQIQQISDKANLEALQATKAAEMEAMRAKAGDANSSGGSSGGGGNGVLPSGRSTNGSIAGVRRLAQADMSKSLLEALGPDERRIVNALASRTSTSVQQPAMSIPRSSPSPPLSSSVRPYSHYANSPSHRQLIDTPQLLDLRFVHQSTIRLPPGAGGFSRSLSGALIGSSNQGPVGMGAGCGGGGGGGGGGGSTGISHATYGIMPARDSASGAPYLTGGGGGSGGALRRSASNMRLGSPITTGAGAGAMSVSGNSGAAPMLSPGRATRGEDGVLPLLRNEGSSAPYPLPPKQPLSVRLGMHSARQAARGSSS</sequence>
<gene>
    <name evidence="5" type="ORF">Vafri_19343</name>
</gene>
<proteinExistence type="predicted"/>
<name>A0A8J4FC27_9CHLO</name>
<dbReference type="CDD" id="cd00051">
    <property type="entry name" value="EFh"/>
    <property type="match status" value="1"/>
</dbReference>
<dbReference type="SUPFAM" id="SSF47473">
    <property type="entry name" value="EF-hand"/>
    <property type="match status" value="1"/>
</dbReference>
<evidence type="ECO:0000256" key="3">
    <source>
        <dbReference type="SAM" id="MobiDB-lite"/>
    </source>
</evidence>
<dbReference type="Pfam" id="PF13499">
    <property type="entry name" value="EF-hand_7"/>
    <property type="match status" value="1"/>
</dbReference>
<dbReference type="GO" id="GO:0043226">
    <property type="term" value="C:organelle"/>
    <property type="evidence" value="ECO:0007669"/>
    <property type="project" value="UniProtKB-ARBA"/>
</dbReference>
<organism evidence="5 6">
    <name type="scientific">Volvox africanus</name>
    <dbReference type="NCBI Taxonomy" id="51714"/>
    <lineage>
        <taxon>Eukaryota</taxon>
        <taxon>Viridiplantae</taxon>
        <taxon>Chlorophyta</taxon>
        <taxon>core chlorophytes</taxon>
        <taxon>Chlorophyceae</taxon>
        <taxon>CS clade</taxon>
        <taxon>Chlamydomonadales</taxon>
        <taxon>Volvocaceae</taxon>
        <taxon>Volvox</taxon>
    </lineage>
</organism>
<feature type="compositionally biased region" description="Polar residues" evidence="3">
    <location>
        <begin position="294"/>
        <end position="304"/>
    </location>
</feature>
<feature type="domain" description="EF-hand" evidence="4">
    <location>
        <begin position="54"/>
        <end position="89"/>
    </location>
</feature>
<feature type="compositionally biased region" description="Low complexity" evidence="3">
    <location>
        <begin position="306"/>
        <end position="324"/>
    </location>
</feature>
<protein>
    <recommendedName>
        <fullName evidence="4">EF-hand domain-containing protein</fullName>
    </recommendedName>
</protein>
<dbReference type="InterPro" id="IPR018247">
    <property type="entry name" value="EF_Hand_1_Ca_BS"/>
</dbReference>
<dbReference type="PANTHER" id="PTHR47500">
    <property type="entry name" value="EF-HAND CALCIUM-BINDING DOMAIN-CONTAINING PROTEIN"/>
    <property type="match status" value="1"/>
</dbReference>
<dbReference type="PANTHER" id="PTHR47500:SF3">
    <property type="entry name" value="EF-HAND DOMAIN-CONTAINING PROTEIN"/>
    <property type="match status" value="1"/>
</dbReference>
<accession>A0A8J4FC27</accession>
<evidence type="ECO:0000256" key="1">
    <source>
        <dbReference type="ARBA" id="ARBA00022737"/>
    </source>
</evidence>
<feature type="region of interest" description="Disordered" evidence="3">
    <location>
        <begin position="294"/>
        <end position="331"/>
    </location>
</feature>
<dbReference type="SMART" id="SM00054">
    <property type="entry name" value="EFh"/>
    <property type="match status" value="2"/>
</dbReference>
<evidence type="ECO:0000313" key="5">
    <source>
        <dbReference type="EMBL" id="GIL65675.1"/>
    </source>
</evidence>
<dbReference type="InterPro" id="IPR011992">
    <property type="entry name" value="EF-hand-dom_pair"/>
</dbReference>
<keyword evidence="2" id="KW-0106">Calcium</keyword>